<dbReference type="EMBL" id="KI894032">
    <property type="protein sequence ID" value="OBR84687.1"/>
    <property type="molecule type" value="Genomic_DNA"/>
</dbReference>
<accession>A0A1A6A3Q5</accession>
<feature type="chain" id="PRO_5008342072" description="WSC domain-containing protein" evidence="1">
    <location>
        <begin position="19"/>
        <end position="142"/>
    </location>
</feature>
<sequence length="142" mass="15766">MKLSVLASLLLTALPALSTPVVEERSNLNAHLNHLETRATRSSQGWYAYGCYFDCYDGMNRRLPILAYVDDNNNPDMCVQWCKDHGHNYAGLQWTKECYCGDSLAGEPAPPGECTHQCADGKNKCGGPCRNNIWSAFQKPGH</sequence>
<proteinExistence type="predicted"/>
<dbReference type="PROSITE" id="PS51212">
    <property type="entry name" value="WSC"/>
    <property type="match status" value="1"/>
</dbReference>
<evidence type="ECO:0000313" key="3">
    <source>
        <dbReference type="EMBL" id="OBR84687.1"/>
    </source>
</evidence>
<reference evidence="4" key="3">
    <citation type="submission" date="2024-02" db="EMBL/GenBank/DDBJ databases">
        <title>Comparative genomics of Cryptococcus and Kwoniella reveals pathogenesis evolution and contrasting modes of karyotype evolution via chromosome fusion or intercentromeric recombination.</title>
        <authorList>
            <person name="Coelho M.A."/>
            <person name="David-Palma M."/>
            <person name="Shea T."/>
            <person name="Bowers K."/>
            <person name="McGinley-Smith S."/>
            <person name="Mohammad A.W."/>
            <person name="Gnirke A."/>
            <person name="Yurkov A.M."/>
            <person name="Nowrousian M."/>
            <person name="Sun S."/>
            <person name="Cuomo C.A."/>
            <person name="Heitman J."/>
        </authorList>
    </citation>
    <scope>NUCLEOTIDE SEQUENCE</scope>
    <source>
        <strain evidence="4">CBS 10117</strain>
    </source>
</reference>
<keyword evidence="5" id="KW-1185">Reference proteome</keyword>
<dbReference type="Pfam" id="PF01822">
    <property type="entry name" value="WSC"/>
    <property type="match status" value="1"/>
</dbReference>
<reference evidence="3" key="1">
    <citation type="submission" date="2013-07" db="EMBL/GenBank/DDBJ databases">
        <title>The Genome Sequence of Cryptococcus dejecticola CBS10117.</title>
        <authorList>
            <consortium name="The Broad Institute Genome Sequencing Platform"/>
            <person name="Cuomo C."/>
            <person name="Litvintseva A."/>
            <person name="Chen Y."/>
            <person name="Heitman J."/>
            <person name="Sun S."/>
            <person name="Springer D."/>
            <person name="Dromer F."/>
            <person name="Young S.K."/>
            <person name="Zeng Q."/>
            <person name="Gargeya S."/>
            <person name="Fitzgerald M."/>
            <person name="Abouelleil A."/>
            <person name="Alvarado L."/>
            <person name="Berlin A.M."/>
            <person name="Chapman S.B."/>
            <person name="Dewar J."/>
            <person name="Goldberg J."/>
            <person name="Griggs A."/>
            <person name="Gujja S."/>
            <person name="Hansen M."/>
            <person name="Howarth C."/>
            <person name="Imamovic A."/>
            <person name="Larimer J."/>
            <person name="McCowan C."/>
            <person name="Murphy C."/>
            <person name="Pearson M."/>
            <person name="Priest M."/>
            <person name="Roberts A."/>
            <person name="Saif S."/>
            <person name="Shea T."/>
            <person name="Sykes S."/>
            <person name="Wortman J."/>
            <person name="Nusbaum C."/>
            <person name="Birren B."/>
        </authorList>
    </citation>
    <scope>NUCLEOTIDE SEQUENCE [LARGE SCALE GENOMIC DNA]</scope>
    <source>
        <strain evidence="3">CBS 10117</strain>
    </source>
</reference>
<dbReference type="Proteomes" id="UP000078595">
    <property type="component" value="Chromosome 6"/>
</dbReference>
<feature type="signal peptide" evidence="1">
    <location>
        <begin position="1"/>
        <end position="18"/>
    </location>
</feature>
<gene>
    <name evidence="3" type="ORF">I303_05546</name>
    <name evidence="4" type="ORF">I303_105008</name>
</gene>
<dbReference type="InterPro" id="IPR002889">
    <property type="entry name" value="WSC_carb-bd"/>
</dbReference>
<evidence type="ECO:0000256" key="1">
    <source>
        <dbReference type="SAM" id="SignalP"/>
    </source>
</evidence>
<evidence type="ECO:0000259" key="2">
    <source>
        <dbReference type="PROSITE" id="PS51212"/>
    </source>
</evidence>
<protein>
    <recommendedName>
        <fullName evidence="2">WSC domain-containing protein</fullName>
    </recommendedName>
</protein>
<organism evidence="3">
    <name type="scientific">Kwoniella dejecticola CBS 10117</name>
    <dbReference type="NCBI Taxonomy" id="1296121"/>
    <lineage>
        <taxon>Eukaryota</taxon>
        <taxon>Fungi</taxon>
        <taxon>Dikarya</taxon>
        <taxon>Basidiomycota</taxon>
        <taxon>Agaricomycotina</taxon>
        <taxon>Tremellomycetes</taxon>
        <taxon>Tremellales</taxon>
        <taxon>Cryptococcaceae</taxon>
        <taxon>Kwoniella</taxon>
    </lineage>
</organism>
<dbReference type="KEGG" id="kdj:28969245"/>
<feature type="domain" description="WSC" evidence="2">
    <location>
        <begin position="45"/>
        <end position="137"/>
    </location>
</feature>
<keyword evidence="1" id="KW-0732">Signal</keyword>
<dbReference type="VEuPathDB" id="FungiDB:I303_05546"/>
<dbReference type="GeneID" id="28969245"/>
<dbReference type="OrthoDB" id="5985073at2759"/>
<evidence type="ECO:0000313" key="4">
    <source>
        <dbReference type="EMBL" id="WWC62412.1"/>
    </source>
</evidence>
<reference evidence="4" key="2">
    <citation type="submission" date="2013-07" db="EMBL/GenBank/DDBJ databases">
        <authorList>
            <consortium name="The Broad Institute Genome Sequencing Platform"/>
            <person name="Cuomo C."/>
            <person name="Litvintseva A."/>
            <person name="Chen Y."/>
            <person name="Heitman J."/>
            <person name="Sun S."/>
            <person name="Springer D."/>
            <person name="Dromer F."/>
            <person name="Young S.K."/>
            <person name="Zeng Q."/>
            <person name="Gargeya S."/>
            <person name="Fitzgerald M."/>
            <person name="Abouelleil A."/>
            <person name="Alvarado L."/>
            <person name="Berlin A.M."/>
            <person name="Chapman S.B."/>
            <person name="Dewar J."/>
            <person name="Goldberg J."/>
            <person name="Griggs A."/>
            <person name="Gujja S."/>
            <person name="Hansen M."/>
            <person name="Howarth C."/>
            <person name="Imamovic A."/>
            <person name="Larimer J."/>
            <person name="McCowan C."/>
            <person name="Murphy C."/>
            <person name="Pearson M."/>
            <person name="Priest M."/>
            <person name="Roberts A."/>
            <person name="Saif S."/>
            <person name="Shea T."/>
            <person name="Sykes S."/>
            <person name="Wortman J."/>
            <person name="Nusbaum C."/>
            <person name="Birren B."/>
        </authorList>
    </citation>
    <scope>NUCLEOTIDE SEQUENCE</scope>
    <source>
        <strain evidence="4">CBS 10117</strain>
    </source>
</reference>
<dbReference type="AlphaFoldDB" id="A0A1A6A3Q5"/>
<name>A0A1A6A3Q5_9TREE</name>
<dbReference type="EMBL" id="CP144535">
    <property type="protein sequence ID" value="WWC62412.1"/>
    <property type="molecule type" value="Genomic_DNA"/>
</dbReference>
<dbReference type="STRING" id="1296121.A0A1A6A3Q5"/>
<dbReference type="RefSeq" id="XP_018262529.1">
    <property type="nucleotide sequence ID" value="XM_018408838.1"/>
</dbReference>
<evidence type="ECO:0000313" key="5">
    <source>
        <dbReference type="Proteomes" id="UP000078595"/>
    </source>
</evidence>